<proteinExistence type="predicted"/>
<evidence type="ECO:0000259" key="1">
    <source>
        <dbReference type="Pfam" id="PF12937"/>
    </source>
</evidence>
<protein>
    <recommendedName>
        <fullName evidence="1">F-box domain-containing protein</fullName>
    </recommendedName>
</protein>
<sequence>LPDELLVQIVSHLAADKPTLCSLARTCRFFQSEAEKHLYNSIELLSTNDLHAIIEAFTRRPERIASVETLKILYRFHSGLGATAEERGLFNQCVKIMKALRHWEIESPYDNYKWDHGGDEWVLGDMEEFRAALENASLKAQGGALAAVPDAGLAKLERLTIHTHGVSDDFWNLGGYHCLFRHPALRYLHVSCLALPSDLPELEPYAKSTPLTELIFDECEIERQSLGRILATPKRLKRLTLGENVYNINEGRGANPRLTRAPEASLAALKHAAHSLESLTHYDPSWRLNVDTRKHSPIPGDGMRDFHSLTSLRVDACSFLHRCIVLSHAQAPPNLATLQIRHPRQRLTPFGLSGASNLEDFFERLPPYDPYTYLPSLKTLDFVQGASLEDYGDTVATICEEEALRERHAIGFKLRQYGINLRVTLEATWKGGLIPPVLHGEPPPELLCLYDAEVVGFNREPTDEERS</sequence>
<dbReference type="SUPFAM" id="SSF81383">
    <property type="entry name" value="F-box domain"/>
    <property type="match status" value="1"/>
</dbReference>
<organism evidence="2 3">
    <name type="scientific">Bimuria novae-zelandiae CBS 107.79</name>
    <dbReference type="NCBI Taxonomy" id="1447943"/>
    <lineage>
        <taxon>Eukaryota</taxon>
        <taxon>Fungi</taxon>
        <taxon>Dikarya</taxon>
        <taxon>Ascomycota</taxon>
        <taxon>Pezizomycotina</taxon>
        <taxon>Dothideomycetes</taxon>
        <taxon>Pleosporomycetidae</taxon>
        <taxon>Pleosporales</taxon>
        <taxon>Massarineae</taxon>
        <taxon>Didymosphaeriaceae</taxon>
        <taxon>Bimuria</taxon>
    </lineage>
</organism>
<dbReference type="InterPro" id="IPR032675">
    <property type="entry name" value="LRR_dom_sf"/>
</dbReference>
<evidence type="ECO:0000313" key="2">
    <source>
        <dbReference type="EMBL" id="KAF1967412.1"/>
    </source>
</evidence>
<reference evidence="2" key="1">
    <citation type="journal article" date="2020" name="Stud. Mycol.">
        <title>101 Dothideomycetes genomes: a test case for predicting lifestyles and emergence of pathogens.</title>
        <authorList>
            <person name="Haridas S."/>
            <person name="Albert R."/>
            <person name="Binder M."/>
            <person name="Bloem J."/>
            <person name="Labutti K."/>
            <person name="Salamov A."/>
            <person name="Andreopoulos B."/>
            <person name="Baker S."/>
            <person name="Barry K."/>
            <person name="Bills G."/>
            <person name="Bluhm B."/>
            <person name="Cannon C."/>
            <person name="Castanera R."/>
            <person name="Culley D."/>
            <person name="Daum C."/>
            <person name="Ezra D."/>
            <person name="Gonzalez J."/>
            <person name="Henrissat B."/>
            <person name="Kuo A."/>
            <person name="Liang C."/>
            <person name="Lipzen A."/>
            <person name="Lutzoni F."/>
            <person name="Magnuson J."/>
            <person name="Mondo S."/>
            <person name="Nolan M."/>
            <person name="Ohm R."/>
            <person name="Pangilinan J."/>
            <person name="Park H.-J."/>
            <person name="Ramirez L."/>
            <person name="Alfaro M."/>
            <person name="Sun H."/>
            <person name="Tritt A."/>
            <person name="Yoshinaga Y."/>
            <person name="Zwiers L.-H."/>
            <person name="Turgeon B."/>
            <person name="Goodwin S."/>
            <person name="Spatafora J."/>
            <person name="Crous P."/>
            <person name="Grigoriev I."/>
        </authorList>
    </citation>
    <scope>NUCLEOTIDE SEQUENCE</scope>
    <source>
        <strain evidence="2">CBS 107.79</strain>
    </source>
</reference>
<feature type="non-terminal residue" evidence="2">
    <location>
        <position position="1"/>
    </location>
</feature>
<dbReference type="InterPro" id="IPR036047">
    <property type="entry name" value="F-box-like_dom_sf"/>
</dbReference>
<dbReference type="SUPFAM" id="SSF52058">
    <property type="entry name" value="L domain-like"/>
    <property type="match status" value="1"/>
</dbReference>
<accession>A0A6A5UUI5</accession>
<dbReference type="InterPro" id="IPR001810">
    <property type="entry name" value="F-box_dom"/>
</dbReference>
<dbReference type="OrthoDB" id="2522477at2759"/>
<name>A0A6A5UUI5_9PLEO</name>
<feature type="domain" description="F-box" evidence="1">
    <location>
        <begin position="1"/>
        <end position="41"/>
    </location>
</feature>
<dbReference type="Pfam" id="PF12937">
    <property type="entry name" value="F-box-like"/>
    <property type="match status" value="1"/>
</dbReference>
<dbReference type="AlphaFoldDB" id="A0A6A5UUI5"/>
<dbReference type="EMBL" id="ML976732">
    <property type="protein sequence ID" value="KAF1967412.1"/>
    <property type="molecule type" value="Genomic_DNA"/>
</dbReference>
<dbReference type="Gene3D" id="3.80.10.10">
    <property type="entry name" value="Ribonuclease Inhibitor"/>
    <property type="match status" value="1"/>
</dbReference>
<feature type="non-terminal residue" evidence="2">
    <location>
        <position position="467"/>
    </location>
</feature>
<keyword evidence="3" id="KW-1185">Reference proteome</keyword>
<gene>
    <name evidence="2" type="ORF">BU23DRAFT_424810</name>
</gene>
<evidence type="ECO:0000313" key="3">
    <source>
        <dbReference type="Proteomes" id="UP000800036"/>
    </source>
</evidence>
<dbReference type="Proteomes" id="UP000800036">
    <property type="component" value="Unassembled WGS sequence"/>
</dbReference>